<feature type="signal peptide" evidence="1">
    <location>
        <begin position="1"/>
        <end position="23"/>
    </location>
</feature>
<keyword evidence="1" id="KW-0732">Signal</keyword>
<evidence type="ECO:0000256" key="1">
    <source>
        <dbReference type="SAM" id="SignalP"/>
    </source>
</evidence>
<comment type="caution">
    <text evidence="2">The sequence shown here is derived from an EMBL/GenBank/DDBJ whole genome shotgun (WGS) entry which is preliminary data.</text>
</comment>
<sequence>MMIISMMVMFIFVLLTLSRASCAERPYLPDWELVHDRLGPIGRKRMRNTHKEVSRWWSNEDYSLPHRRNPVHNDLEP</sequence>
<dbReference type="AlphaFoldDB" id="A0A218WPY3"/>
<protein>
    <submittedName>
        <fullName evidence="2">Uncharacterized protein</fullName>
    </submittedName>
</protein>
<dbReference type="EMBL" id="MTKT01003414">
    <property type="protein sequence ID" value="OWM74904.1"/>
    <property type="molecule type" value="Genomic_DNA"/>
</dbReference>
<accession>A0A218WPY3</accession>
<name>A0A218WPY3_PUNGR</name>
<dbReference type="Proteomes" id="UP000197138">
    <property type="component" value="Unassembled WGS sequence"/>
</dbReference>
<proteinExistence type="predicted"/>
<evidence type="ECO:0000313" key="2">
    <source>
        <dbReference type="EMBL" id="OWM74904.1"/>
    </source>
</evidence>
<feature type="chain" id="PRO_5011990468" evidence="1">
    <location>
        <begin position="24"/>
        <end position="77"/>
    </location>
</feature>
<organism evidence="2 3">
    <name type="scientific">Punica granatum</name>
    <name type="common">Pomegranate</name>
    <dbReference type="NCBI Taxonomy" id="22663"/>
    <lineage>
        <taxon>Eukaryota</taxon>
        <taxon>Viridiplantae</taxon>
        <taxon>Streptophyta</taxon>
        <taxon>Embryophyta</taxon>
        <taxon>Tracheophyta</taxon>
        <taxon>Spermatophyta</taxon>
        <taxon>Magnoliopsida</taxon>
        <taxon>eudicotyledons</taxon>
        <taxon>Gunneridae</taxon>
        <taxon>Pentapetalae</taxon>
        <taxon>rosids</taxon>
        <taxon>malvids</taxon>
        <taxon>Myrtales</taxon>
        <taxon>Lythraceae</taxon>
        <taxon>Punica</taxon>
    </lineage>
</organism>
<gene>
    <name evidence="2" type="ORF">CDL15_Pgr021255</name>
</gene>
<evidence type="ECO:0000313" key="3">
    <source>
        <dbReference type="Proteomes" id="UP000197138"/>
    </source>
</evidence>
<reference evidence="3" key="1">
    <citation type="journal article" date="2017" name="Plant J.">
        <title>The pomegranate (Punica granatum L.) genome and the genomics of punicalagin biosynthesis.</title>
        <authorList>
            <person name="Qin G."/>
            <person name="Xu C."/>
            <person name="Ming R."/>
            <person name="Tang H."/>
            <person name="Guyot R."/>
            <person name="Kramer E.M."/>
            <person name="Hu Y."/>
            <person name="Yi X."/>
            <person name="Qi Y."/>
            <person name="Xu X."/>
            <person name="Gao Z."/>
            <person name="Pan H."/>
            <person name="Jian J."/>
            <person name="Tian Y."/>
            <person name="Yue Z."/>
            <person name="Xu Y."/>
        </authorList>
    </citation>
    <scope>NUCLEOTIDE SEQUENCE [LARGE SCALE GENOMIC DNA]</scope>
    <source>
        <strain evidence="3">cv. Dabenzi</strain>
    </source>
</reference>